<sequence>MHYIRFLKSPRFVGSGNEKALVAKITVTTDLGESFLAADVGISVDVVAEDGESIIGPGREYVWKGRDGMRSLEVSLLMKKVRKVARIKMVVAAKGDAYVDRFEKVLGIGERGAKNEGGIVTVKSVEIDSSSGHSLGAGLAERVFSSDDRSDPREIHIWEETGESIARHVWDAGLVLSSYIATPRHLKTSPLPRLPLLETSLSQPKLNILELGAGCGIVSITLLHTLSTLSQILLTDLPEASAILTHNLSPAILHHTPSKISHQVLDWSLPLPSNVAATKWDLVFVADCTYNPDVVPDLVATLGRIVEGNGQARVVVAMKLRHESEMVFFGLMEEAGFVVKEKGAVPLPVLCGEDEEIEIFVFGLGGKG</sequence>
<dbReference type="InterPro" id="IPR029063">
    <property type="entry name" value="SAM-dependent_MTases_sf"/>
</dbReference>
<reference evidence="1 2" key="1">
    <citation type="submission" date="2016-04" db="EMBL/GenBank/DDBJ databases">
        <title>A degradative enzymes factory behind the ericoid mycorrhizal symbiosis.</title>
        <authorList>
            <consortium name="DOE Joint Genome Institute"/>
            <person name="Martino E."/>
            <person name="Morin E."/>
            <person name="Grelet G."/>
            <person name="Kuo A."/>
            <person name="Kohler A."/>
            <person name="Daghino S."/>
            <person name="Barry K."/>
            <person name="Choi C."/>
            <person name="Cichocki N."/>
            <person name="Clum A."/>
            <person name="Copeland A."/>
            <person name="Hainaut M."/>
            <person name="Haridas S."/>
            <person name="Labutti K."/>
            <person name="Lindquist E."/>
            <person name="Lipzen A."/>
            <person name="Khouja H.-R."/>
            <person name="Murat C."/>
            <person name="Ohm R."/>
            <person name="Olson A."/>
            <person name="Spatafora J."/>
            <person name="Veneault-Fourrey C."/>
            <person name="Henrissat B."/>
            <person name="Grigoriev I."/>
            <person name="Martin F."/>
            <person name="Perotto S."/>
        </authorList>
    </citation>
    <scope>NUCLEOTIDE SEQUENCE [LARGE SCALE GENOMIC DNA]</scope>
    <source>
        <strain evidence="1 2">F</strain>
    </source>
</reference>
<dbReference type="GO" id="GO:0005829">
    <property type="term" value="C:cytosol"/>
    <property type="evidence" value="ECO:0007669"/>
    <property type="project" value="TreeGrafter"/>
</dbReference>
<dbReference type="OrthoDB" id="413520at2759"/>
<dbReference type="GO" id="GO:0008757">
    <property type="term" value="F:S-adenosylmethionine-dependent methyltransferase activity"/>
    <property type="evidence" value="ECO:0007669"/>
    <property type="project" value="UniProtKB-ARBA"/>
</dbReference>
<gene>
    <name evidence="1" type="ORF">L207DRAFT_574959</name>
</gene>
<organism evidence="1 2">
    <name type="scientific">Hyaloscypha variabilis (strain UAMH 11265 / GT02V1 / F)</name>
    <name type="common">Meliniomyces variabilis</name>
    <dbReference type="NCBI Taxonomy" id="1149755"/>
    <lineage>
        <taxon>Eukaryota</taxon>
        <taxon>Fungi</taxon>
        <taxon>Dikarya</taxon>
        <taxon>Ascomycota</taxon>
        <taxon>Pezizomycotina</taxon>
        <taxon>Leotiomycetes</taxon>
        <taxon>Helotiales</taxon>
        <taxon>Hyaloscyphaceae</taxon>
        <taxon>Hyaloscypha</taxon>
        <taxon>Hyaloscypha variabilis</taxon>
    </lineage>
</organism>
<dbReference type="Gene3D" id="3.40.50.150">
    <property type="entry name" value="Vaccinia Virus protein VP39"/>
    <property type="match status" value="1"/>
</dbReference>
<proteinExistence type="predicted"/>
<dbReference type="EMBL" id="KZ613937">
    <property type="protein sequence ID" value="PMD48286.1"/>
    <property type="molecule type" value="Genomic_DNA"/>
</dbReference>
<dbReference type="Proteomes" id="UP000235786">
    <property type="component" value="Unassembled WGS sequence"/>
</dbReference>
<dbReference type="InterPro" id="IPR019410">
    <property type="entry name" value="Methyltransf_16"/>
</dbReference>
<keyword evidence="2" id="KW-1185">Reference proteome</keyword>
<dbReference type="PANTHER" id="PTHR14614:SF132">
    <property type="entry name" value="PROTEIN-LYSINE METHYLTRANSFERASE C42C1.13"/>
    <property type="match status" value="1"/>
</dbReference>
<protein>
    <submittedName>
        <fullName evidence="1">Uncharacterized protein</fullName>
    </submittedName>
</protein>
<evidence type="ECO:0000313" key="1">
    <source>
        <dbReference type="EMBL" id="PMD48286.1"/>
    </source>
</evidence>
<accession>A0A2J6SC00</accession>
<dbReference type="SUPFAM" id="SSF53335">
    <property type="entry name" value="S-adenosyl-L-methionine-dependent methyltransferases"/>
    <property type="match status" value="1"/>
</dbReference>
<dbReference type="AlphaFoldDB" id="A0A2J6SC00"/>
<name>A0A2J6SC00_HYAVF</name>
<evidence type="ECO:0000313" key="2">
    <source>
        <dbReference type="Proteomes" id="UP000235786"/>
    </source>
</evidence>
<dbReference type="STRING" id="1149755.A0A2J6SC00"/>
<dbReference type="Pfam" id="PF10294">
    <property type="entry name" value="Methyltransf_16"/>
    <property type="match status" value="1"/>
</dbReference>
<dbReference type="PANTHER" id="PTHR14614">
    <property type="entry name" value="HEPATOCELLULAR CARCINOMA-ASSOCIATED ANTIGEN"/>
    <property type="match status" value="1"/>
</dbReference>